<keyword evidence="5" id="KW-0808">Transferase</keyword>
<evidence type="ECO:0000259" key="12">
    <source>
        <dbReference type="PROSITE" id="PS51163"/>
    </source>
</evidence>
<evidence type="ECO:0000256" key="5">
    <source>
        <dbReference type="ARBA" id="ARBA00022679"/>
    </source>
</evidence>
<dbReference type="AlphaFoldDB" id="A0A0D2JYD8"/>
<evidence type="ECO:0000256" key="3">
    <source>
        <dbReference type="ARBA" id="ARBA00012584"/>
    </source>
</evidence>
<comment type="caution">
    <text evidence="13">The sequence shown here is derived from an EMBL/GenBank/DDBJ whole genome shotgun (WGS) entry which is preliminary data.</text>
</comment>
<dbReference type="Gene3D" id="3.90.870.10">
    <property type="entry name" value="DHBP synthase"/>
    <property type="match status" value="1"/>
</dbReference>
<gene>
    <name evidence="13" type="ORF">X474_08065</name>
</gene>
<evidence type="ECO:0000256" key="10">
    <source>
        <dbReference type="ARBA" id="ARBA00029774"/>
    </source>
</evidence>
<evidence type="ECO:0000313" key="14">
    <source>
        <dbReference type="Proteomes" id="UP000032233"/>
    </source>
</evidence>
<dbReference type="GO" id="GO:0005524">
    <property type="term" value="F:ATP binding"/>
    <property type="evidence" value="ECO:0007669"/>
    <property type="project" value="UniProtKB-KW"/>
</dbReference>
<accession>A0A0D2JYD8</accession>
<sequence>MTIKEDLTRPEDRETLEKAAQILEQGGVIAFPTETFYGLAADSENEDAVKRLNFIKNRPKGKPFPLIAGSTDQARDLSYDLSPLVLRLMEEYWPGPLTLILTAGKPGPAVSEQGGVGVRVSPHAVARGLALALGRPITATSANLSGRPSVKSVADLDPELVERLDLILDGGETPGGLASTVARVDNDQIVILRPGPVDPSSA</sequence>
<comment type="catalytic activity">
    <reaction evidence="11">
        <text>L-threonine + hydrogencarbonate + ATP = L-threonylcarbamoyladenylate + diphosphate + H2O</text>
        <dbReference type="Rhea" id="RHEA:36407"/>
        <dbReference type="ChEBI" id="CHEBI:15377"/>
        <dbReference type="ChEBI" id="CHEBI:17544"/>
        <dbReference type="ChEBI" id="CHEBI:30616"/>
        <dbReference type="ChEBI" id="CHEBI:33019"/>
        <dbReference type="ChEBI" id="CHEBI:57926"/>
        <dbReference type="ChEBI" id="CHEBI:73682"/>
        <dbReference type="EC" id="2.7.7.87"/>
    </reaction>
</comment>
<keyword evidence="14" id="KW-1185">Reference proteome</keyword>
<keyword evidence="8" id="KW-0547">Nucleotide-binding</keyword>
<dbReference type="EC" id="2.7.7.87" evidence="3"/>
<evidence type="ECO:0000313" key="13">
    <source>
        <dbReference type="EMBL" id="KIX14545.1"/>
    </source>
</evidence>
<dbReference type="GO" id="GO:0006450">
    <property type="term" value="P:regulation of translational fidelity"/>
    <property type="evidence" value="ECO:0007669"/>
    <property type="project" value="TreeGrafter"/>
</dbReference>
<dbReference type="SUPFAM" id="SSF55821">
    <property type="entry name" value="YrdC/RibB"/>
    <property type="match status" value="1"/>
</dbReference>
<evidence type="ECO:0000256" key="2">
    <source>
        <dbReference type="ARBA" id="ARBA00007663"/>
    </source>
</evidence>
<dbReference type="PANTHER" id="PTHR17490:SF16">
    <property type="entry name" value="THREONYLCARBAMOYL-AMP SYNTHASE"/>
    <property type="match status" value="1"/>
</dbReference>
<dbReference type="PROSITE" id="PS51163">
    <property type="entry name" value="YRDC"/>
    <property type="match status" value="1"/>
</dbReference>
<protein>
    <recommendedName>
        <fullName evidence="10">L-threonylcarbamoyladenylate synthase</fullName>
        <ecNumber evidence="3">2.7.7.87</ecNumber>
    </recommendedName>
    <alternativeName>
        <fullName evidence="10">L-threonylcarbamoyladenylate synthase</fullName>
    </alternativeName>
</protein>
<evidence type="ECO:0000256" key="4">
    <source>
        <dbReference type="ARBA" id="ARBA00022490"/>
    </source>
</evidence>
<dbReference type="GO" id="GO:0061710">
    <property type="term" value="F:L-threonylcarbamoyladenylate synthase"/>
    <property type="evidence" value="ECO:0007669"/>
    <property type="project" value="UniProtKB-EC"/>
</dbReference>
<reference evidence="13 14" key="1">
    <citation type="submission" date="2013-11" db="EMBL/GenBank/DDBJ databases">
        <title>Metagenomic analysis of a methanogenic consortium involved in long chain n-alkane degradation.</title>
        <authorList>
            <person name="Davidova I.A."/>
            <person name="Callaghan A.V."/>
            <person name="Wawrik B."/>
            <person name="Pruitt S."/>
            <person name="Marks C."/>
            <person name="Duncan K.E."/>
            <person name="Suflita J.M."/>
        </authorList>
    </citation>
    <scope>NUCLEOTIDE SEQUENCE [LARGE SCALE GENOMIC DNA]</scope>
    <source>
        <strain evidence="13 14">SPR</strain>
    </source>
</reference>
<keyword evidence="7" id="KW-0548">Nucleotidyltransferase</keyword>
<keyword evidence="9" id="KW-0067">ATP-binding</keyword>
<organism evidence="13 14">
    <name type="scientific">Dethiosulfatarculus sandiegensis</name>
    <dbReference type="NCBI Taxonomy" id="1429043"/>
    <lineage>
        <taxon>Bacteria</taxon>
        <taxon>Pseudomonadati</taxon>
        <taxon>Thermodesulfobacteriota</taxon>
        <taxon>Desulfarculia</taxon>
        <taxon>Desulfarculales</taxon>
        <taxon>Desulfarculaceae</taxon>
        <taxon>Dethiosulfatarculus</taxon>
    </lineage>
</organism>
<evidence type="ECO:0000256" key="9">
    <source>
        <dbReference type="ARBA" id="ARBA00022840"/>
    </source>
</evidence>
<dbReference type="NCBIfam" id="TIGR00057">
    <property type="entry name" value="L-threonylcarbamoyladenylate synthase"/>
    <property type="match status" value="1"/>
</dbReference>
<dbReference type="GO" id="GO:0000049">
    <property type="term" value="F:tRNA binding"/>
    <property type="evidence" value="ECO:0007669"/>
    <property type="project" value="TreeGrafter"/>
</dbReference>
<name>A0A0D2JYD8_9BACT</name>
<dbReference type="EMBL" id="AZAC01000010">
    <property type="protein sequence ID" value="KIX14545.1"/>
    <property type="molecule type" value="Genomic_DNA"/>
</dbReference>
<dbReference type="GO" id="GO:0008033">
    <property type="term" value="P:tRNA processing"/>
    <property type="evidence" value="ECO:0007669"/>
    <property type="project" value="UniProtKB-KW"/>
</dbReference>
<dbReference type="GO" id="GO:0003725">
    <property type="term" value="F:double-stranded RNA binding"/>
    <property type="evidence" value="ECO:0007669"/>
    <property type="project" value="InterPro"/>
</dbReference>
<dbReference type="InterPro" id="IPR050156">
    <property type="entry name" value="TC-AMP_synthase_SUA5"/>
</dbReference>
<dbReference type="Pfam" id="PF01300">
    <property type="entry name" value="Sua5_yciO_yrdC"/>
    <property type="match status" value="1"/>
</dbReference>
<evidence type="ECO:0000256" key="6">
    <source>
        <dbReference type="ARBA" id="ARBA00022694"/>
    </source>
</evidence>
<dbReference type="GO" id="GO:0005737">
    <property type="term" value="C:cytoplasm"/>
    <property type="evidence" value="ECO:0007669"/>
    <property type="project" value="UniProtKB-SubCell"/>
</dbReference>
<evidence type="ECO:0000256" key="7">
    <source>
        <dbReference type="ARBA" id="ARBA00022695"/>
    </source>
</evidence>
<dbReference type="InterPro" id="IPR017945">
    <property type="entry name" value="DHBP_synth_RibB-like_a/b_dom"/>
</dbReference>
<keyword evidence="6" id="KW-0819">tRNA processing</keyword>
<dbReference type="InterPro" id="IPR006070">
    <property type="entry name" value="Sua5-like_dom"/>
</dbReference>
<comment type="subcellular location">
    <subcellularLocation>
        <location evidence="1">Cytoplasm</location>
    </subcellularLocation>
</comment>
<evidence type="ECO:0000256" key="8">
    <source>
        <dbReference type="ARBA" id="ARBA00022741"/>
    </source>
</evidence>
<dbReference type="STRING" id="1429043.X474_08065"/>
<evidence type="ECO:0000256" key="11">
    <source>
        <dbReference type="ARBA" id="ARBA00048366"/>
    </source>
</evidence>
<comment type="similarity">
    <text evidence="2">Belongs to the SUA5 family.</text>
</comment>
<feature type="domain" description="YrdC-like" evidence="12">
    <location>
        <begin position="13"/>
        <end position="197"/>
    </location>
</feature>
<dbReference type="PANTHER" id="PTHR17490">
    <property type="entry name" value="SUA5"/>
    <property type="match status" value="1"/>
</dbReference>
<keyword evidence="4" id="KW-0963">Cytoplasm</keyword>
<dbReference type="Proteomes" id="UP000032233">
    <property type="component" value="Unassembled WGS sequence"/>
</dbReference>
<dbReference type="InParanoid" id="A0A0D2JYD8"/>
<proteinExistence type="inferred from homology"/>
<evidence type="ECO:0000256" key="1">
    <source>
        <dbReference type="ARBA" id="ARBA00004496"/>
    </source>
</evidence>